<reference evidence="3" key="1">
    <citation type="submission" date="2022-07" db="EMBL/GenBank/DDBJ databases">
        <title>Taxonomy of Novel Oxalotrophic and Methylotrophic Bacteria.</title>
        <authorList>
            <person name="Sahin N."/>
            <person name="Tani A."/>
        </authorList>
    </citation>
    <scope>NUCLEOTIDE SEQUENCE</scope>
    <source>
        <strain evidence="3">AM327</strain>
    </source>
</reference>
<evidence type="ECO:0000313" key="3">
    <source>
        <dbReference type="EMBL" id="GLB53619.1"/>
    </source>
</evidence>
<feature type="region of interest" description="Disordered" evidence="1">
    <location>
        <begin position="32"/>
        <end position="68"/>
    </location>
</feature>
<proteinExistence type="predicted"/>
<dbReference type="RefSeq" id="WP_281755705.1">
    <property type="nucleotide sequence ID" value="NZ_BRVP01000020.1"/>
</dbReference>
<evidence type="ECO:0000256" key="1">
    <source>
        <dbReference type="SAM" id="MobiDB-lite"/>
    </source>
</evidence>
<protein>
    <recommendedName>
        <fullName evidence="5">Secreted protein</fullName>
    </recommendedName>
</protein>
<keyword evidence="2" id="KW-0732">Signal</keyword>
<keyword evidence="4" id="KW-1185">Reference proteome</keyword>
<name>A0A9W6B6I8_9FLAO</name>
<evidence type="ECO:0000256" key="2">
    <source>
        <dbReference type="SAM" id="SignalP"/>
    </source>
</evidence>
<sequence length="68" mass="7512">MKKFYIFLSLTLCALPLFYSCTPNSVSEDMSLYEYQQSQGDTGDDDGEMGSGSEETQDLNDPSDTPTP</sequence>
<accession>A0A9W6B6I8</accession>
<evidence type="ECO:0000313" key="4">
    <source>
        <dbReference type="Proteomes" id="UP001143545"/>
    </source>
</evidence>
<dbReference type="AlphaFoldDB" id="A0A9W6B6I8"/>
<dbReference type="PROSITE" id="PS51257">
    <property type="entry name" value="PROKAR_LIPOPROTEIN"/>
    <property type="match status" value="1"/>
</dbReference>
<evidence type="ECO:0008006" key="5">
    <source>
        <dbReference type="Google" id="ProtNLM"/>
    </source>
</evidence>
<dbReference type="Proteomes" id="UP001143545">
    <property type="component" value="Unassembled WGS sequence"/>
</dbReference>
<feature type="signal peptide" evidence="2">
    <location>
        <begin position="1"/>
        <end position="19"/>
    </location>
</feature>
<organism evidence="3 4">
    <name type="scientific">Neptunitalea chrysea</name>
    <dbReference type="NCBI Taxonomy" id="1647581"/>
    <lineage>
        <taxon>Bacteria</taxon>
        <taxon>Pseudomonadati</taxon>
        <taxon>Bacteroidota</taxon>
        <taxon>Flavobacteriia</taxon>
        <taxon>Flavobacteriales</taxon>
        <taxon>Flavobacteriaceae</taxon>
        <taxon>Neptunitalea</taxon>
    </lineage>
</organism>
<feature type="compositionally biased region" description="Polar residues" evidence="1">
    <location>
        <begin position="59"/>
        <end position="68"/>
    </location>
</feature>
<dbReference type="EMBL" id="BRVP01000020">
    <property type="protein sequence ID" value="GLB53619.1"/>
    <property type="molecule type" value="Genomic_DNA"/>
</dbReference>
<feature type="chain" id="PRO_5040912530" description="Secreted protein" evidence="2">
    <location>
        <begin position="20"/>
        <end position="68"/>
    </location>
</feature>
<comment type="caution">
    <text evidence="3">The sequence shown here is derived from an EMBL/GenBank/DDBJ whole genome shotgun (WGS) entry which is preliminary data.</text>
</comment>
<gene>
    <name evidence="3" type="ORF">NBRC110019_26600</name>
</gene>